<dbReference type="AlphaFoldDB" id="A0AAV7QDE1"/>
<dbReference type="Proteomes" id="UP001066276">
    <property type="component" value="Chromosome 6"/>
</dbReference>
<gene>
    <name evidence="2" type="ORF">NDU88_004746</name>
</gene>
<dbReference type="EMBL" id="JANPWB010000010">
    <property type="protein sequence ID" value="KAJ1138359.1"/>
    <property type="molecule type" value="Genomic_DNA"/>
</dbReference>
<proteinExistence type="predicted"/>
<organism evidence="2 3">
    <name type="scientific">Pleurodeles waltl</name>
    <name type="common">Iberian ribbed newt</name>
    <dbReference type="NCBI Taxonomy" id="8319"/>
    <lineage>
        <taxon>Eukaryota</taxon>
        <taxon>Metazoa</taxon>
        <taxon>Chordata</taxon>
        <taxon>Craniata</taxon>
        <taxon>Vertebrata</taxon>
        <taxon>Euteleostomi</taxon>
        <taxon>Amphibia</taxon>
        <taxon>Batrachia</taxon>
        <taxon>Caudata</taxon>
        <taxon>Salamandroidea</taxon>
        <taxon>Salamandridae</taxon>
        <taxon>Pleurodelinae</taxon>
        <taxon>Pleurodeles</taxon>
    </lineage>
</organism>
<sequence length="110" mass="11637">MGVRGPPTLPRVEVNGRMAPDVELADPHGTKGPGTQEWCRQPVQAGPIAMGGRGQHRAPVEVIPEEQLGLPTALCLGEPAETLWTLSGREGANIAGKRPPLDLYLATVTK</sequence>
<comment type="caution">
    <text evidence="2">The sequence shown here is derived from an EMBL/GenBank/DDBJ whole genome shotgun (WGS) entry which is preliminary data.</text>
</comment>
<accession>A0AAV7QDE1</accession>
<keyword evidence="3" id="KW-1185">Reference proteome</keyword>
<evidence type="ECO:0000313" key="2">
    <source>
        <dbReference type="EMBL" id="KAJ1138359.1"/>
    </source>
</evidence>
<protein>
    <submittedName>
        <fullName evidence="2">Uncharacterized protein</fullName>
    </submittedName>
</protein>
<feature type="region of interest" description="Disordered" evidence="1">
    <location>
        <begin position="1"/>
        <end position="38"/>
    </location>
</feature>
<evidence type="ECO:0000313" key="3">
    <source>
        <dbReference type="Proteomes" id="UP001066276"/>
    </source>
</evidence>
<reference evidence="2" key="1">
    <citation type="journal article" date="2022" name="bioRxiv">
        <title>Sequencing and chromosome-scale assembly of the giantPleurodeles waltlgenome.</title>
        <authorList>
            <person name="Brown T."/>
            <person name="Elewa A."/>
            <person name="Iarovenko S."/>
            <person name="Subramanian E."/>
            <person name="Araus A.J."/>
            <person name="Petzold A."/>
            <person name="Susuki M."/>
            <person name="Suzuki K.-i.T."/>
            <person name="Hayashi T."/>
            <person name="Toyoda A."/>
            <person name="Oliveira C."/>
            <person name="Osipova E."/>
            <person name="Leigh N.D."/>
            <person name="Simon A."/>
            <person name="Yun M.H."/>
        </authorList>
    </citation>
    <scope>NUCLEOTIDE SEQUENCE</scope>
    <source>
        <strain evidence="2">20211129_DDA</strain>
        <tissue evidence="2">Liver</tissue>
    </source>
</reference>
<name>A0AAV7QDE1_PLEWA</name>
<evidence type="ECO:0000256" key="1">
    <source>
        <dbReference type="SAM" id="MobiDB-lite"/>
    </source>
</evidence>